<dbReference type="AlphaFoldDB" id="A0A1M6DBM4"/>
<dbReference type="STRING" id="683124.SAMN05444337_0594"/>
<accession>A0A1M6DBM4</accession>
<dbReference type="Proteomes" id="UP000184232">
    <property type="component" value="Unassembled WGS sequence"/>
</dbReference>
<evidence type="ECO:0000256" key="1">
    <source>
        <dbReference type="SAM" id="SignalP"/>
    </source>
</evidence>
<dbReference type="OrthoDB" id="1522602at2"/>
<gene>
    <name evidence="3" type="ORF">SAMN05444337_0594</name>
</gene>
<evidence type="ECO:0000259" key="2">
    <source>
        <dbReference type="Pfam" id="PF17116"/>
    </source>
</evidence>
<keyword evidence="4" id="KW-1185">Reference proteome</keyword>
<feature type="chain" id="PRO_5009916654" description="Type 9 secretion system plug protein N-terminal domain-containing protein" evidence="1">
    <location>
        <begin position="20"/>
        <end position="416"/>
    </location>
</feature>
<reference evidence="3 4" key="1">
    <citation type="submission" date="2016-11" db="EMBL/GenBank/DDBJ databases">
        <authorList>
            <person name="Jaros S."/>
            <person name="Januszkiewicz K."/>
            <person name="Wedrychowicz H."/>
        </authorList>
    </citation>
    <scope>NUCLEOTIDE SEQUENCE [LARGE SCALE GENOMIC DNA]</scope>
    <source>
        <strain evidence="3 4">DSM 22807</strain>
    </source>
</reference>
<proteinExistence type="predicted"/>
<dbReference type="Pfam" id="PF17116">
    <property type="entry name" value="T9SS_plug_1st"/>
    <property type="match status" value="1"/>
</dbReference>
<dbReference type="InterPro" id="IPR031345">
    <property type="entry name" value="T9SS_Plug_N"/>
</dbReference>
<feature type="domain" description="Type 9 secretion system plug protein N-terminal" evidence="2">
    <location>
        <begin position="31"/>
        <end position="151"/>
    </location>
</feature>
<keyword evidence="1" id="KW-0732">Signal</keyword>
<sequence length="416" mass="49092">MFKKIVTTFLVFTFFAINAQIEKEISPPFNIKTVAFFQEGNSVFPFFQIGESFEIQFDDLYANEADYYYTITQYNYDWTPTNLSKVEYLQGMDNQRIMTYQNSYNTLQPYSHYKQVFPNKFNRITKSGNYMLKIFNDEQEIIFSKKFVIYEDLLGVSMKIRRARDFESINEKQNVELTINYGENILQNPKQNVKVAIFQNGNWNTAIFNIKPQYTIGSELIYRYNKETQFWAGNEFYIFDTSNIRITNNTVAQVTAGDIYNSHLYLNAARKNKVYTYFPDFNGNFYVKNVSAVDNSEIESDYTWVYFSLEAPDFFSDKNIYVNGMFNGYAKTDEYKLDYNKEKGIYEKAILAKQGYNNYQYVIADKNGAIDFKEAIDGNFYQTENIYTTLVYYRGNNDRYDRVIGRASINSELIRN</sequence>
<protein>
    <recommendedName>
        <fullName evidence="2">Type 9 secretion system plug protein N-terminal domain-containing protein</fullName>
    </recommendedName>
</protein>
<evidence type="ECO:0000313" key="4">
    <source>
        <dbReference type="Proteomes" id="UP000184232"/>
    </source>
</evidence>
<dbReference type="RefSeq" id="WP_072781528.1">
    <property type="nucleotide sequence ID" value="NZ_CP045292.1"/>
</dbReference>
<dbReference type="EMBL" id="FQZH01000001">
    <property type="protein sequence ID" value="SHI70438.1"/>
    <property type="molecule type" value="Genomic_DNA"/>
</dbReference>
<organism evidence="3 4">
    <name type="scientific">Flavobacterium haoranii</name>
    <dbReference type="NCBI Taxonomy" id="683124"/>
    <lineage>
        <taxon>Bacteria</taxon>
        <taxon>Pseudomonadati</taxon>
        <taxon>Bacteroidota</taxon>
        <taxon>Flavobacteriia</taxon>
        <taxon>Flavobacteriales</taxon>
        <taxon>Flavobacteriaceae</taxon>
        <taxon>Flavobacterium</taxon>
    </lineage>
</organism>
<name>A0A1M6DBM4_9FLAO</name>
<evidence type="ECO:0000313" key="3">
    <source>
        <dbReference type="EMBL" id="SHI70438.1"/>
    </source>
</evidence>
<feature type="signal peptide" evidence="1">
    <location>
        <begin position="1"/>
        <end position="19"/>
    </location>
</feature>